<feature type="region of interest" description="Disordered" evidence="2">
    <location>
        <begin position="51"/>
        <end position="169"/>
    </location>
</feature>
<name>A0ABP0NMK7_9DINO</name>
<sequence length="318" mass="36014">MRPESRASELELGDLEDSYAHEMLGIRSTPDQLARAMESLAQAERSLVQLDGLSESRSTPPVLLEEALSPPARLTSSSPRSSPEDLPTSPSPLQQHRQQQIPAALFKRGDKFDKNERRRQRRELRARQHPPEQPFFRPPERLQQAISPKRNRSHPQPQQQHYHRSHDYNAGSDGVNVLAPADVDTLLSLCVSHMSVLVLGIYLGGLLKERVRELQAAQAAFEQRQEQSLSTIVEALRKRRQEYKAKVEAKLKQLAEKQAQEQQQFEAAAVLAQQQARAARDRELRHRQQQVLQHIQDFGDIPWPASAAPAPANRHEAA</sequence>
<keyword evidence="4" id="KW-1185">Reference proteome</keyword>
<feature type="coiled-coil region" evidence="1">
    <location>
        <begin position="233"/>
        <end position="264"/>
    </location>
</feature>
<dbReference type="EMBL" id="CAXAMM010029502">
    <property type="protein sequence ID" value="CAK9064831.1"/>
    <property type="molecule type" value="Genomic_DNA"/>
</dbReference>
<accession>A0ABP0NMK7</accession>
<dbReference type="Proteomes" id="UP001642464">
    <property type="component" value="Unassembled WGS sequence"/>
</dbReference>
<feature type="compositionally biased region" description="Polar residues" evidence="2">
    <location>
        <begin position="91"/>
        <end position="101"/>
    </location>
</feature>
<reference evidence="3 4" key="1">
    <citation type="submission" date="2024-02" db="EMBL/GenBank/DDBJ databases">
        <authorList>
            <person name="Chen Y."/>
            <person name="Shah S."/>
            <person name="Dougan E. K."/>
            <person name="Thang M."/>
            <person name="Chan C."/>
        </authorList>
    </citation>
    <scope>NUCLEOTIDE SEQUENCE [LARGE SCALE GENOMIC DNA]</scope>
</reference>
<protein>
    <submittedName>
        <fullName evidence="3">Uncharacterized protein</fullName>
    </submittedName>
</protein>
<gene>
    <name evidence="3" type="ORF">SCF082_LOCUS33309</name>
</gene>
<keyword evidence="1" id="KW-0175">Coiled coil</keyword>
<comment type="caution">
    <text evidence="3">The sequence shown here is derived from an EMBL/GenBank/DDBJ whole genome shotgun (WGS) entry which is preliminary data.</text>
</comment>
<evidence type="ECO:0000256" key="1">
    <source>
        <dbReference type="SAM" id="Coils"/>
    </source>
</evidence>
<evidence type="ECO:0000256" key="2">
    <source>
        <dbReference type="SAM" id="MobiDB-lite"/>
    </source>
</evidence>
<organism evidence="3 4">
    <name type="scientific">Durusdinium trenchii</name>
    <dbReference type="NCBI Taxonomy" id="1381693"/>
    <lineage>
        <taxon>Eukaryota</taxon>
        <taxon>Sar</taxon>
        <taxon>Alveolata</taxon>
        <taxon>Dinophyceae</taxon>
        <taxon>Suessiales</taxon>
        <taxon>Symbiodiniaceae</taxon>
        <taxon>Durusdinium</taxon>
    </lineage>
</organism>
<feature type="compositionally biased region" description="Basic and acidic residues" evidence="2">
    <location>
        <begin position="107"/>
        <end position="116"/>
    </location>
</feature>
<evidence type="ECO:0000313" key="3">
    <source>
        <dbReference type="EMBL" id="CAK9064831.1"/>
    </source>
</evidence>
<evidence type="ECO:0000313" key="4">
    <source>
        <dbReference type="Proteomes" id="UP001642464"/>
    </source>
</evidence>
<proteinExistence type="predicted"/>